<dbReference type="EMBL" id="GG745338">
    <property type="protein sequence ID" value="KNE61434.1"/>
    <property type="molecule type" value="Genomic_DNA"/>
</dbReference>
<reference evidence="2 3" key="2">
    <citation type="submission" date="2009-11" db="EMBL/GenBank/DDBJ databases">
        <title>The Genome Sequence of Allomyces macrogynus strain ATCC 38327.</title>
        <authorList>
            <consortium name="The Broad Institute Genome Sequencing Platform"/>
            <person name="Russ C."/>
            <person name="Cuomo C."/>
            <person name="Shea T."/>
            <person name="Young S.K."/>
            <person name="Zeng Q."/>
            <person name="Koehrsen M."/>
            <person name="Haas B."/>
            <person name="Borodovsky M."/>
            <person name="Guigo R."/>
            <person name="Alvarado L."/>
            <person name="Berlin A."/>
            <person name="Borenstein D."/>
            <person name="Chen Z."/>
            <person name="Engels R."/>
            <person name="Freedman E."/>
            <person name="Gellesch M."/>
            <person name="Goldberg J."/>
            <person name="Griggs A."/>
            <person name="Gujja S."/>
            <person name="Heiman D."/>
            <person name="Hepburn T."/>
            <person name="Howarth C."/>
            <person name="Jen D."/>
            <person name="Larson L."/>
            <person name="Lewis B."/>
            <person name="Mehta T."/>
            <person name="Park D."/>
            <person name="Pearson M."/>
            <person name="Roberts A."/>
            <person name="Saif S."/>
            <person name="Shenoy N."/>
            <person name="Sisk P."/>
            <person name="Stolte C."/>
            <person name="Sykes S."/>
            <person name="Walk T."/>
            <person name="White J."/>
            <person name="Yandava C."/>
            <person name="Burger G."/>
            <person name="Gray M.W."/>
            <person name="Holland P.W.H."/>
            <person name="King N."/>
            <person name="Lang F.B.F."/>
            <person name="Roger A.J."/>
            <person name="Ruiz-Trillo I."/>
            <person name="Lander E."/>
            <person name="Nusbaum C."/>
        </authorList>
    </citation>
    <scope>NUCLEOTIDE SEQUENCE [LARGE SCALE GENOMIC DNA]</scope>
    <source>
        <strain evidence="2 3">ATCC 38327</strain>
    </source>
</reference>
<sequence length="220" mass="24240">MEVEIKLRLPARAALDALRDSLVQAGHTLHAPRQQTNRFFDTVDRDLERQRIVVRLRSATTNDSDAPTWILCVKGNAVLRDGVSRVEENEVALDAALAESLAADPTLFLSLAGRVTDTTAAALIRRVVSMVPTGSKWMLAGTFTTTRTPASWIEGLTLELDECSFPGRANALYEVECETADPDRIKPLLEAWLADRGISFAESTENKYVVMRKAQRAASL</sequence>
<dbReference type="InterPro" id="IPR033469">
    <property type="entry name" value="CYTH-like_dom_sf"/>
</dbReference>
<dbReference type="Pfam" id="PF01928">
    <property type="entry name" value="CYTH"/>
    <property type="match status" value="1"/>
</dbReference>
<evidence type="ECO:0000313" key="2">
    <source>
        <dbReference type="EMBL" id="KNE61434.1"/>
    </source>
</evidence>
<dbReference type="PROSITE" id="PS51707">
    <property type="entry name" value="CYTH"/>
    <property type="match status" value="1"/>
</dbReference>
<proteinExistence type="predicted"/>
<dbReference type="InterPro" id="IPR023577">
    <property type="entry name" value="CYTH_domain"/>
</dbReference>
<keyword evidence="3" id="KW-1185">Reference proteome</keyword>
<dbReference type="CDD" id="cd07374">
    <property type="entry name" value="CYTH-like_Pase"/>
    <property type="match status" value="1"/>
</dbReference>
<evidence type="ECO:0000259" key="1">
    <source>
        <dbReference type="PROSITE" id="PS51707"/>
    </source>
</evidence>
<dbReference type="Proteomes" id="UP000054350">
    <property type="component" value="Unassembled WGS sequence"/>
</dbReference>
<gene>
    <name evidence="2" type="ORF">AMAG_18626</name>
</gene>
<dbReference type="Gene3D" id="2.40.320.10">
    <property type="entry name" value="Hypothetical Protein Pfu-838710-001"/>
    <property type="match status" value="1"/>
</dbReference>
<protein>
    <recommendedName>
        <fullName evidence="1">CYTH domain-containing protein</fullName>
    </recommendedName>
</protein>
<dbReference type="OrthoDB" id="2160189at2759"/>
<name>A0A0L0SG62_ALLM3</name>
<reference evidence="2 3" key="1">
    <citation type="submission" date="2009-11" db="EMBL/GenBank/DDBJ databases">
        <title>Annotation of Allomyces macrogynus ATCC 38327.</title>
        <authorList>
            <consortium name="The Broad Institute Genome Sequencing Platform"/>
            <person name="Russ C."/>
            <person name="Cuomo C."/>
            <person name="Burger G."/>
            <person name="Gray M.W."/>
            <person name="Holland P.W.H."/>
            <person name="King N."/>
            <person name="Lang F.B.F."/>
            <person name="Roger A.J."/>
            <person name="Ruiz-Trillo I."/>
            <person name="Young S.K."/>
            <person name="Zeng Q."/>
            <person name="Gargeya S."/>
            <person name="Fitzgerald M."/>
            <person name="Haas B."/>
            <person name="Abouelleil A."/>
            <person name="Alvarado L."/>
            <person name="Arachchi H.M."/>
            <person name="Berlin A."/>
            <person name="Chapman S.B."/>
            <person name="Gearin G."/>
            <person name="Goldberg J."/>
            <person name="Griggs A."/>
            <person name="Gujja S."/>
            <person name="Hansen M."/>
            <person name="Heiman D."/>
            <person name="Howarth C."/>
            <person name="Larimer J."/>
            <person name="Lui A."/>
            <person name="MacDonald P.J.P."/>
            <person name="McCowen C."/>
            <person name="Montmayeur A."/>
            <person name="Murphy C."/>
            <person name="Neiman D."/>
            <person name="Pearson M."/>
            <person name="Priest M."/>
            <person name="Roberts A."/>
            <person name="Saif S."/>
            <person name="Shea T."/>
            <person name="Sisk P."/>
            <person name="Stolte C."/>
            <person name="Sykes S."/>
            <person name="Wortman J."/>
            <person name="Nusbaum C."/>
            <person name="Birren B."/>
        </authorList>
    </citation>
    <scope>NUCLEOTIDE SEQUENCE [LARGE SCALE GENOMIC DNA]</scope>
    <source>
        <strain evidence="2 3">ATCC 38327</strain>
    </source>
</reference>
<dbReference type="OMA" id="ICLGGFK"/>
<dbReference type="SMART" id="SM01118">
    <property type="entry name" value="CYTH"/>
    <property type="match status" value="1"/>
</dbReference>
<dbReference type="PANTHER" id="PTHR34948">
    <property type="entry name" value="OS08G0299200 PROTEIN"/>
    <property type="match status" value="1"/>
</dbReference>
<organism evidence="2 3">
    <name type="scientific">Allomyces macrogynus (strain ATCC 38327)</name>
    <name type="common">Allomyces javanicus var. macrogynus</name>
    <dbReference type="NCBI Taxonomy" id="578462"/>
    <lineage>
        <taxon>Eukaryota</taxon>
        <taxon>Fungi</taxon>
        <taxon>Fungi incertae sedis</taxon>
        <taxon>Blastocladiomycota</taxon>
        <taxon>Blastocladiomycetes</taxon>
        <taxon>Blastocladiales</taxon>
        <taxon>Blastocladiaceae</taxon>
        <taxon>Allomyces</taxon>
    </lineage>
</organism>
<dbReference type="AlphaFoldDB" id="A0A0L0SG62"/>
<dbReference type="GO" id="GO:0016462">
    <property type="term" value="F:pyrophosphatase activity"/>
    <property type="evidence" value="ECO:0007669"/>
    <property type="project" value="UniProtKB-ARBA"/>
</dbReference>
<accession>A0A0L0SG62</accession>
<dbReference type="PANTHER" id="PTHR34948:SF2">
    <property type="entry name" value="TRIPHOSPHATE TUNNEL METALLOENZYME 3"/>
    <property type="match status" value="1"/>
</dbReference>
<dbReference type="SUPFAM" id="SSF55154">
    <property type="entry name" value="CYTH-like phosphatases"/>
    <property type="match status" value="1"/>
</dbReference>
<feature type="domain" description="CYTH" evidence="1">
    <location>
        <begin position="1"/>
        <end position="214"/>
    </location>
</feature>
<evidence type="ECO:0000313" key="3">
    <source>
        <dbReference type="Proteomes" id="UP000054350"/>
    </source>
</evidence>
<dbReference type="eggNOG" id="ENOG502QUVI">
    <property type="taxonomic scope" value="Eukaryota"/>
</dbReference>
<dbReference type="VEuPathDB" id="FungiDB:AMAG_18626"/>